<accession>A0A5Y9EV71</accession>
<protein>
    <submittedName>
        <fullName evidence="4">Uncharacterized protein</fullName>
    </submittedName>
</protein>
<dbReference type="Proteomes" id="UP000361993">
    <property type="component" value="Unassembled WGS sequence"/>
</dbReference>
<evidence type="ECO:0000313" key="3">
    <source>
        <dbReference type="EMBL" id="ECQ7361093.1"/>
    </source>
</evidence>
<dbReference type="EMBL" id="AAKFTX010000003">
    <property type="protein sequence ID" value="ECR3414521.1"/>
    <property type="molecule type" value="Genomic_DNA"/>
</dbReference>
<reference evidence="1 5" key="1">
    <citation type="submission" date="2018-05" db="EMBL/GenBank/DDBJ databases">
        <authorList>
            <consortium name="GenomeTrakr network: Whole genome sequencing for foodborne pathogen traceback"/>
        </authorList>
    </citation>
    <scope>NUCLEOTIDE SEQUENCE [LARGE SCALE GENOMIC DNA]</scope>
    <source>
        <strain evidence="1 5">NC_C6016</strain>
    </source>
</reference>
<evidence type="ECO:0000313" key="2">
    <source>
        <dbReference type="EMBL" id="EAK1510666.1"/>
    </source>
</evidence>
<dbReference type="EMBL" id="AACDUL010000001">
    <property type="protein sequence ID" value="EAK1508896.1"/>
    <property type="molecule type" value="Genomic_DNA"/>
</dbReference>
<reference evidence="4" key="2">
    <citation type="submission" date="2019-09" db="EMBL/GenBank/DDBJ databases">
        <authorList>
            <person name="Ashton P.M."/>
            <person name="Dallman T."/>
            <person name="Nair S."/>
            <person name="De Pinna E."/>
            <person name="Peters T."/>
            <person name="Grant K."/>
        </authorList>
    </citation>
    <scope>NUCLEOTIDE SEQUENCE</scope>
    <source>
        <strain evidence="3">241883</strain>
        <strain evidence="4">99729</strain>
    </source>
</reference>
<dbReference type="RefSeq" id="WP_031263578.1">
    <property type="nucleotide sequence ID" value="NZ_CAJGWS010000002.1"/>
</dbReference>
<gene>
    <name evidence="1" type="ORF">CJD00_01165</name>
    <name evidence="2" type="ORF">CJD00_10555</name>
    <name evidence="3" type="ORF">F0E85_05695</name>
    <name evidence="4" type="ORF">F1Q07_02375</name>
</gene>
<proteinExistence type="predicted"/>
<dbReference type="EMBL" id="AAKCQV010000008">
    <property type="protein sequence ID" value="ECQ7361093.1"/>
    <property type="molecule type" value="Genomic_DNA"/>
</dbReference>
<evidence type="ECO:0000313" key="1">
    <source>
        <dbReference type="EMBL" id="EAK1508896.1"/>
    </source>
</evidence>
<evidence type="ECO:0000313" key="5">
    <source>
        <dbReference type="Proteomes" id="UP000361993"/>
    </source>
</evidence>
<sequence>MIRIPNYTNNKADDITLPAPSLAQLTKDNHLILEQALRARVVNNFEHYSLIYHSNNQDKPFIESLETPINLSEES</sequence>
<comment type="caution">
    <text evidence="4">The sequence shown here is derived from an EMBL/GenBank/DDBJ whole genome shotgun (WGS) entry which is preliminary data.</text>
</comment>
<dbReference type="EMBL" id="AACDUL010000085">
    <property type="protein sequence ID" value="EAK1510666.1"/>
    <property type="molecule type" value="Genomic_DNA"/>
</dbReference>
<name>A0A5Y9EV71_CAMCO</name>
<organism evidence="4">
    <name type="scientific">Campylobacter coli</name>
    <dbReference type="NCBI Taxonomy" id="195"/>
    <lineage>
        <taxon>Bacteria</taxon>
        <taxon>Pseudomonadati</taxon>
        <taxon>Campylobacterota</taxon>
        <taxon>Epsilonproteobacteria</taxon>
        <taxon>Campylobacterales</taxon>
        <taxon>Campylobacteraceae</taxon>
        <taxon>Campylobacter</taxon>
    </lineage>
</organism>
<evidence type="ECO:0000313" key="4">
    <source>
        <dbReference type="EMBL" id="ECR3414521.1"/>
    </source>
</evidence>
<dbReference type="AlphaFoldDB" id="A0A5Y9EV71"/>